<dbReference type="Proteomes" id="UP000792457">
    <property type="component" value="Unassembled WGS sequence"/>
</dbReference>
<feature type="compositionally biased region" description="Basic and acidic residues" evidence="1">
    <location>
        <begin position="313"/>
        <end position="327"/>
    </location>
</feature>
<reference evidence="2" key="1">
    <citation type="submission" date="2013-04" db="EMBL/GenBank/DDBJ databases">
        <authorList>
            <person name="Qu J."/>
            <person name="Murali S.C."/>
            <person name="Bandaranaike D."/>
            <person name="Bellair M."/>
            <person name="Blankenburg K."/>
            <person name="Chao H."/>
            <person name="Dinh H."/>
            <person name="Doddapaneni H."/>
            <person name="Downs B."/>
            <person name="Dugan-Rocha S."/>
            <person name="Elkadiri S."/>
            <person name="Gnanaolivu R.D."/>
            <person name="Hernandez B."/>
            <person name="Javaid M."/>
            <person name="Jayaseelan J.C."/>
            <person name="Lee S."/>
            <person name="Li M."/>
            <person name="Ming W."/>
            <person name="Munidasa M."/>
            <person name="Muniz J."/>
            <person name="Nguyen L."/>
            <person name="Ongeri F."/>
            <person name="Osuji N."/>
            <person name="Pu L.-L."/>
            <person name="Puazo M."/>
            <person name="Qu C."/>
            <person name="Quiroz J."/>
            <person name="Raj R."/>
            <person name="Weissenberger G."/>
            <person name="Xin Y."/>
            <person name="Zou X."/>
            <person name="Han Y."/>
            <person name="Richards S."/>
            <person name="Worley K."/>
            <person name="Muzny D."/>
            <person name="Gibbs R."/>
        </authorList>
    </citation>
    <scope>NUCLEOTIDE SEQUENCE</scope>
    <source>
        <strain evidence="2">Sampled in the wild</strain>
    </source>
</reference>
<accession>A0A8K0NUI8</accession>
<feature type="region of interest" description="Disordered" evidence="1">
    <location>
        <begin position="52"/>
        <end position="183"/>
    </location>
</feature>
<reference evidence="2" key="2">
    <citation type="submission" date="2017-10" db="EMBL/GenBank/DDBJ databases">
        <title>Ladona fulva Genome sequencing and assembly.</title>
        <authorList>
            <person name="Murali S."/>
            <person name="Richards S."/>
            <person name="Bandaranaike D."/>
            <person name="Bellair M."/>
            <person name="Blankenburg K."/>
            <person name="Chao H."/>
            <person name="Dinh H."/>
            <person name="Doddapaneni H."/>
            <person name="Dugan-Rocha S."/>
            <person name="Elkadiri S."/>
            <person name="Gnanaolivu R."/>
            <person name="Hernandez B."/>
            <person name="Skinner E."/>
            <person name="Javaid M."/>
            <person name="Lee S."/>
            <person name="Li M."/>
            <person name="Ming W."/>
            <person name="Munidasa M."/>
            <person name="Muniz J."/>
            <person name="Nguyen L."/>
            <person name="Hughes D."/>
            <person name="Osuji N."/>
            <person name="Pu L.-L."/>
            <person name="Puazo M."/>
            <person name="Qu C."/>
            <person name="Quiroz J."/>
            <person name="Raj R."/>
            <person name="Weissenberger G."/>
            <person name="Xin Y."/>
            <person name="Zou X."/>
            <person name="Han Y."/>
            <person name="Worley K."/>
            <person name="Muzny D."/>
            <person name="Gibbs R."/>
        </authorList>
    </citation>
    <scope>NUCLEOTIDE SEQUENCE</scope>
    <source>
        <strain evidence="2">Sampled in the wild</strain>
    </source>
</reference>
<feature type="region of interest" description="Disordered" evidence="1">
    <location>
        <begin position="551"/>
        <end position="759"/>
    </location>
</feature>
<feature type="region of interest" description="Disordered" evidence="1">
    <location>
        <begin position="490"/>
        <end position="539"/>
    </location>
</feature>
<organism evidence="2 3">
    <name type="scientific">Ladona fulva</name>
    <name type="common">Scarce chaser dragonfly</name>
    <name type="synonym">Libellula fulva</name>
    <dbReference type="NCBI Taxonomy" id="123851"/>
    <lineage>
        <taxon>Eukaryota</taxon>
        <taxon>Metazoa</taxon>
        <taxon>Ecdysozoa</taxon>
        <taxon>Arthropoda</taxon>
        <taxon>Hexapoda</taxon>
        <taxon>Insecta</taxon>
        <taxon>Pterygota</taxon>
        <taxon>Palaeoptera</taxon>
        <taxon>Odonata</taxon>
        <taxon>Epiprocta</taxon>
        <taxon>Anisoptera</taxon>
        <taxon>Libelluloidea</taxon>
        <taxon>Libellulidae</taxon>
        <taxon>Ladona</taxon>
    </lineage>
</organism>
<feature type="compositionally biased region" description="Low complexity" evidence="1">
    <location>
        <begin position="231"/>
        <end position="250"/>
    </location>
</feature>
<proteinExistence type="predicted"/>
<dbReference type="EMBL" id="KZ308134">
    <property type="protein sequence ID" value="KAG8222441.1"/>
    <property type="molecule type" value="Genomic_DNA"/>
</dbReference>
<feature type="region of interest" description="Disordered" evidence="1">
    <location>
        <begin position="224"/>
        <end position="349"/>
    </location>
</feature>
<keyword evidence="3" id="KW-1185">Reference proteome</keyword>
<sequence>MKVSLVYLSSELRSSTGDSSMPECDCKESTERSCSTDSGECYLDCHFCHRMHTQSQPTSSKESGADMTAKRQQQADQRPKWGANRPSCKYTTQSEKDPRFSNRSPTPRNKRNAGKKSSEKAAESKKSDNQKGAQISQPPLPALAPPKKDTPRRVQIVKPSLSLDQDSNGYAEHLYPDPSGSRTQLTYLPTTQLSPSALQSEMKHLFPPVLPVIQQGCLSPIRISQSPMPPLRINSSPLPSRLSSTSMPPLAASQSPICSSRQTPIPTSPSPPLQKPPKSNRQCSSPPVPAVLAKIRREQKSPPRQSSFISSAPDREERVVTSRRESRSGTPSVKPPTPGPSTSNPRPKSESAILLISPRDPGSAVLMKPLSPVDLESKNSTLLIPAQNEVSVSPVVNISYPSSSSPGEDALMLVTLSEDISIGSPSPNPLSSVLEIDDKSSYLLVSPSDEISLGFDCRSNFSVSRASQVSADLMPERFWEDFGSSANMLTPYPEGNSAMSTMEEHSSISKAEDIHPDKNLPDNVVKTDEKSSNIDKSEGVDSEKVIKIGFMARNEESKERESKCDSIESKKLEGDEKEVKLDLLESRDKMKDKETISHAEIHEDEETLEDKSEDAMKLKEENVVNVESNEQKPEDNLETNSACLADPPSVSNADEAVNQADVEEVRSKVDSDVKETNARDSSIHSTDKDEQSKVKELKEMKKEESSTSIKDNKEFSEVDPEVRPEAKNKLEEQELPAEERKDHASEKEVLDEKNEKEKK</sequence>
<protein>
    <submittedName>
        <fullName evidence="2">Uncharacterized protein</fullName>
    </submittedName>
</protein>
<feature type="compositionally biased region" description="Basic and acidic residues" evidence="1">
    <location>
        <begin position="609"/>
        <end position="622"/>
    </location>
</feature>
<feature type="compositionally biased region" description="Basic and acidic residues" evidence="1">
    <location>
        <begin position="663"/>
        <end position="759"/>
    </location>
</feature>
<gene>
    <name evidence="2" type="ORF">J437_LFUL002176</name>
</gene>
<dbReference type="AlphaFoldDB" id="A0A8K0NUI8"/>
<evidence type="ECO:0000256" key="1">
    <source>
        <dbReference type="SAM" id="MobiDB-lite"/>
    </source>
</evidence>
<feature type="compositionally biased region" description="Basic and acidic residues" evidence="1">
    <location>
        <begin position="502"/>
        <end position="539"/>
    </location>
</feature>
<dbReference type="OrthoDB" id="10673264at2759"/>
<comment type="caution">
    <text evidence="2">The sequence shown here is derived from an EMBL/GenBank/DDBJ whole genome shotgun (WGS) entry which is preliminary data.</text>
</comment>
<evidence type="ECO:0000313" key="2">
    <source>
        <dbReference type="EMBL" id="KAG8222441.1"/>
    </source>
</evidence>
<feature type="compositionally biased region" description="Pro residues" evidence="1">
    <location>
        <begin position="266"/>
        <end position="275"/>
    </location>
</feature>
<feature type="compositionally biased region" description="Basic and acidic residues" evidence="1">
    <location>
        <begin position="116"/>
        <end position="129"/>
    </location>
</feature>
<feature type="compositionally biased region" description="Basic and acidic residues" evidence="1">
    <location>
        <begin position="553"/>
        <end position="601"/>
    </location>
</feature>
<feature type="compositionally biased region" description="Polar residues" evidence="1">
    <location>
        <begin position="53"/>
        <end position="62"/>
    </location>
</feature>
<name>A0A8K0NUI8_LADFU</name>
<evidence type="ECO:0000313" key="3">
    <source>
        <dbReference type="Proteomes" id="UP000792457"/>
    </source>
</evidence>